<dbReference type="Gene3D" id="1.10.579.10">
    <property type="entry name" value="DNA Cyclobutane Dipyrimidine Photolyase, subunit A, domain 3"/>
    <property type="match status" value="1"/>
</dbReference>
<dbReference type="PANTHER" id="PTHR11455">
    <property type="entry name" value="CRYPTOCHROME"/>
    <property type="match status" value="1"/>
</dbReference>
<feature type="binding site" evidence="4">
    <location>
        <position position="238"/>
    </location>
    <ligand>
        <name>FAD</name>
        <dbReference type="ChEBI" id="CHEBI:57692"/>
    </ligand>
</feature>
<feature type="domain" description="Photolyase/cryptochrome alpha/beta" evidence="6">
    <location>
        <begin position="6"/>
        <end position="142"/>
    </location>
</feature>
<feature type="binding site" evidence="4">
    <location>
        <begin position="288"/>
        <end position="295"/>
    </location>
    <ligand>
        <name>FAD</name>
        <dbReference type="ChEBI" id="CHEBI:57692"/>
    </ligand>
</feature>
<dbReference type="SUPFAM" id="SSF52425">
    <property type="entry name" value="Cryptochrome/photolyase, N-terminal domain"/>
    <property type="match status" value="1"/>
</dbReference>
<keyword evidence="8" id="KW-1185">Reference proteome</keyword>
<dbReference type="InterPro" id="IPR002081">
    <property type="entry name" value="Cryptochrome/DNA_photolyase_1"/>
</dbReference>
<name>A0A848F8P6_9BURK</name>
<evidence type="ECO:0000256" key="5">
    <source>
        <dbReference type="RuleBase" id="RU004182"/>
    </source>
</evidence>
<comment type="caution">
    <text evidence="7">The sequence shown here is derived from an EMBL/GenBank/DDBJ whole genome shotgun (WGS) entry which is preliminary data.</text>
</comment>
<proteinExistence type="inferred from homology"/>
<dbReference type="Gene3D" id="3.40.50.620">
    <property type="entry name" value="HUPs"/>
    <property type="match status" value="1"/>
</dbReference>
<keyword evidence="5" id="KW-0157">Chromophore</keyword>
<keyword evidence="2 4" id="KW-0285">Flavoprotein</keyword>
<dbReference type="InterPro" id="IPR036134">
    <property type="entry name" value="Crypto/Photolyase_FAD-like_sf"/>
</dbReference>
<dbReference type="GO" id="GO:0009416">
    <property type="term" value="P:response to light stimulus"/>
    <property type="evidence" value="ECO:0007669"/>
    <property type="project" value="TreeGrafter"/>
</dbReference>
<dbReference type="Proteomes" id="UP000574067">
    <property type="component" value="Unassembled WGS sequence"/>
</dbReference>
<comment type="cofactor">
    <cofactor evidence="1">
        <name>(6R)-5,10-methylene-5,6,7,8-tetrahydrofolate</name>
        <dbReference type="ChEBI" id="CHEBI:15636"/>
    </cofactor>
</comment>
<dbReference type="Pfam" id="PF03441">
    <property type="entry name" value="FAD_binding_7"/>
    <property type="match status" value="1"/>
</dbReference>
<feature type="binding site" evidence="4">
    <location>
        <position position="285"/>
    </location>
    <ligand>
        <name>FAD</name>
        <dbReference type="ChEBI" id="CHEBI:57692"/>
    </ligand>
</feature>
<comment type="cofactor">
    <cofactor evidence="4">
        <name>FAD</name>
        <dbReference type="ChEBI" id="CHEBI:57692"/>
    </cofactor>
    <text evidence="4">Binds 1 FAD per subunit.</text>
</comment>
<gene>
    <name evidence="7" type="ORF">HHL10_09160</name>
</gene>
<accession>A0A848F8P6</accession>
<evidence type="ECO:0000256" key="3">
    <source>
        <dbReference type="ARBA" id="ARBA00022827"/>
    </source>
</evidence>
<dbReference type="GO" id="GO:0071949">
    <property type="term" value="F:FAD binding"/>
    <property type="evidence" value="ECO:0007669"/>
    <property type="project" value="TreeGrafter"/>
</dbReference>
<reference evidence="7 8" key="1">
    <citation type="submission" date="2020-04" db="EMBL/GenBank/DDBJ databases">
        <title>Azohydromonas sp. isolated from soil.</title>
        <authorList>
            <person name="Dahal R.H."/>
        </authorList>
    </citation>
    <scope>NUCLEOTIDE SEQUENCE [LARGE SCALE GENOMIC DNA]</scope>
    <source>
        <strain evidence="7 8">G-1-1-14</strain>
    </source>
</reference>
<dbReference type="GO" id="GO:0003904">
    <property type="term" value="F:deoxyribodipyrimidine photo-lyase activity"/>
    <property type="evidence" value="ECO:0007669"/>
    <property type="project" value="TreeGrafter"/>
</dbReference>
<dbReference type="PRINTS" id="PR00147">
    <property type="entry name" value="DNAPHOTLYASE"/>
</dbReference>
<dbReference type="PROSITE" id="PS51645">
    <property type="entry name" value="PHR_CRY_ALPHA_BETA"/>
    <property type="match status" value="1"/>
</dbReference>
<evidence type="ECO:0000256" key="2">
    <source>
        <dbReference type="ARBA" id="ARBA00022630"/>
    </source>
</evidence>
<evidence type="ECO:0000313" key="8">
    <source>
        <dbReference type="Proteomes" id="UP000574067"/>
    </source>
</evidence>
<dbReference type="EMBL" id="JABBFW010000005">
    <property type="protein sequence ID" value="NML15146.1"/>
    <property type="molecule type" value="Genomic_DNA"/>
</dbReference>
<dbReference type="Pfam" id="PF00875">
    <property type="entry name" value="DNA_photolyase"/>
    <property type="match status" value="1"/>
</dbReference>
<dbReference type="InterPro" id="IPR014729">
    <property type="entry name" value="Rossmann-like_a/b/a_fold"/>
</dbReference>
<dbReference type="AlphaFoldDB" id="A0A848F8P6"/>
<dbReference type="InterPro" id="IPR005101">
    <property type="entry name" value="Cryptochr/Photolyase_FAD-bd"/>
</dbReference>
<dbReference type="InterPro" id="IPR006050">
    <property type="entry name" value="DNA_photolyase_N"/>
</dbReference>
<keyword evidence="3 4" id="KW-0274">FAD</keyword>
<sequence>MNKDLDTALVWFRRDLRADDQAALYHALRHARRVWCAFVFDTELLAGLPRQDRRVEFIRDSLIALDAQLRALGASHGSEHAGLIVRHGHGAEEIVRLVRQLHVQAVYLNHDDAPEALARDARVRGELAEHGVALHGSKDHVVFERNEVLSGAGTPYSVFTPYFNAWLKKLDDFYLSAYPVSRHAASLAPVPEEFRQPIPSLEALGFETTNLHQLKLPTGAAGAQALLEEFLAERIDRYDVTRDFPAVKGPSYLGTHLRFGTVSVRQLAREAWRRTQAGSSGARVWLSELAWRDFFQQILFHHPRIVEHPYRREFEAVKWEKGKHADALFAAWSEGRTGYPLVDAAMLQLLQSGYMHNRLRMVSASFLVKDLGLDYKRGERWFALKLNDYELASNNGNWQWAAGTGCDPQPWFRIFHPVTQSKKFDPQGRFIRRYLPQLAKLPDDLIHAPWLAKPVDLEAAGIELGVDYPHPVVDHEEARQKTLARFGVVREAQAAKAVAKAEKKKRTAGVD</sequence>
<dbReference type="SUPFAM" id="SSF48173">
    <property type="entry name" value="Cryptochrome/photolyase FAD-binding domain"/>
    <property type="match status" value="1"/>
</dbReference>
<keyword evidence="7" id="KW-0456">Lyase</keyword>
<dbReference type="Gene3D" id="1.25.40.80">
    <property type="match status" value="1"/>
</dbReference>
<dbReference type="PANTHER" id="PTHR11455:SF9">
    <property type="entry name" value="CRYPTOCHROME CIRCADIAN CLOCK 5 ISOFORM X1"/>
    <property type="match status" value="1"/>
</dbReference>
<dbReference type="InterPro" id="IPR036155">
    <property type="entry name" value="Crypto/Photolyase_N_sf"/>
</dbReference>
<evidence type="ECO:0000259" key="6">
    <source>
        <dbReference type="PROSITE" id="PS51645"/>
    </source>
</evidence>
<evidence type="ECO:0000313" key="7">
    <source>
        <dbReference type="EMBL" id="NML15146.1"/>
    </source>
</evidence>
<comment type="similarity">
    <text evidence="5">Belongs to the DNA photolyase family.</text>
</comment>
<protein>
    <submittedName>
        <fullName evidence="7">Deoxyribodipyrimidine photo-lyase</fullName>
    </submittedName>
</protein>
<dbReference type="RefSeq" id="WP_169160059.1">
    <property type="nucleotide sequence ID" value="NZ_JABBFW010000005.1"/>
</dbReference>
<dbReference type="GO" id="GO:0003677">
    <property type="term" value="F:DNA binding"/>
    <property type="evidence" value="ECO:0007669"/>
    <property type="project" value="TreeGrafter"/>
</dbReference>
<evidence type="ECO:0000256" key="4">
    <source>
        <dbReference type="PIRSR" id="PIRSR602081-1"/>
    </source>
</evidence>
<organism evidence="7 8">
    <name type="scientific">Azohydromonas caseinilytica</name>
    <dbReference type="NCBI Taxonomy" id="2728836"/>
    <lineage>
        <taxon>Bacteria</taxon>
        <taxon>Pseudomonadati</taxon>
        <taxon>Pseudomonadota</taxon>
        <taxon>Betaproteobacteria</taxon>
        <taxon>Burkholderiales</taxon>
        <taxon>Sphaerotilaceae</taxon>
        <taxon>Azohydromonas</taxon>
    </lineage>
</organism>
<evidence type="ECO:0000256" key="1">
    <source>
        <dbReference type="ARBA" id="ARBA00001932"/>
    </source>
</evidence>